<sequence>MECQAAPEEENQALQHCWAMYREKGGGEAGLGFSVFTRRFTASFIEFTAKDITKARQAVVDIGNSQLQLYINEDDAMDLLEFHAEELINEDLMEQEQQMIAFEEEGWDLEIPEPKKVLTKDLAKAFCLIEARMAKLEKQDPNVERFTKFTR</sequence>
<protein>
    <submittedName>
        <fullName evidence="1">Uncharacterized protein</fullName>
    </submittedName>
</protein>
<gene>
    <name evidence="1" type="ORF">chiPu_0001575</name>
</gene>
<dbReference type="EMBL" id="BEZZ01000024">
    <property type="protein sequence ID" value="GCC23182.1"/>
    <property type="molecule type" value="Genomic_DNA"/>
</dbReference>
<evidence type="ECO:0000313" key="1">
    <source>
        <dbReference type="EMBL" id="GCC23182.1"/>
    </source>
</evidence>
<comment type="caution">
    <text evidence="1">The sequence shown here is derived from an EMBL/GenBank/DDBJ whole genome shotgun (WGS) entry which is preliminary data.</text>
</comment>
<name>A0A401RYG0_CHIPU</name>
<organism evidence="1 2">
    <name type="scientific">Chiloscyllium punctatum</name>
    <name type="common">Brownbanded bambooshark</name>
    <name type="synonym">Hemiscyllium punctatum</name>
    <dbReference type="NCBI Taxonomy" id="137246"/>
    <lineage>
        <taxon>Eukaryota</taxon>
        <taxon>Metazoa</taxon>
        <taxon>Chordata</taxon>
        <taxon>Craniata</taxon>
        <taxon>Vertebrata</taxon>
        <taxon>Chondrichthyes</taxon>
        <taxon>Elasmobranchii</taxon>
        <taxon>Galeomorphii</taxon>
        <taxon>Galeoidea</taxon>
        <taxon>Orectolobiformes</taxon>
        <taxon>Hemiscylliidae</taxon>
        <taxon>Chiloscyllium</taxon>
    </lineage>
</organism>
<accession>A0A401RYG0</accession>
<dbReference type="STRING" id="137246.A0A401RYG0"/>
<keyword evidence="2" id="KW-1185">Reference proteome</keyword>
<evidence type="ECO:0000313" key="2">
    <source>
        <dbReference type="Proteomes" id="UP000287033"/>
    </source>
</evidence>
<reference evidence="1 2" key="1">
    <citation type="journal article" date="2018" name="Nat. Ecol. Evol.">
        <title>Shark genomes provide insights into elasmobranch evolution and the origin of vertebrates.</title>
        <authorList>
            <person name="Hara Y"/>
            <person name="Yamaguchi K"/>
            <person name="Onimaru K"/>
            <person name="Kadota M"/>
            <person name="Koyanagi M"/>
            <person name="Keeley SD"/>
            <person name="Tatsumi K"/>
            <person name="Tanaka K"/>
            <person name="Motone F"/>
            <person name="Kageyama Y"/>
            <person name="Nozu R"/>
            <person name="Adachi N"/>
            <person name="Nishimura O"/>
            <person name="Nakagawa R"/>
            <person name="Tanegashima C"/>
            <person name="Kiyatake I"/>
            <person name="Matsumoto R"/>
            <person name="Murakumo K"/>
            <person name="Nishida K"/>
            <person name="Terakita A"/>
            <person name="Kuratani S"/>
            <person name="Sato K"/>
            <person name="Hyodo S Kuraku.S."/>
        </authorList>
    </citation>
    <scope>NUCLEOTIDE SEQUENCE [LARGE SCALE GENOMIC DNA]</scope>
</reference>
<dbReference type="Proteomes" id="UP000287033">
    <property type="component" value="Unassembled WGS sequence"/>
</dbReference>
<proteinExistence type="predicted"/>
<dbReference type="AlphaFoldDB" id="A0A401RYG0"/>